<dbReference type="InterPro" id="IPR050484">
    <property type="entry name" value="Transf_Hexapept/Carb_Anhydrase"/>
</dbReference>
<reference evidence="4" key="2">
    <citation type="submission" date="2013-03" db="EMBL/GenBank/DDBJ databases">
        <authorList>
            <person name="Motta M.C.M."/>
            <person name="Martins A.C.A."/>
            <person name="Preta C.M.C.C."/>
            <person name="Silva R."/>
            <person name="de Souza S.S."/>
            <person name="Klein C.C."/>
            <person name="de Almeida L.G.P."/>
            <person name="Cunha O.L."/>
            <person name="Colabardini A.C."/>
            <person name="Lima B.A."/>
            <person name="Machado C.R."/>
            <person name="Soares C.M.A."/>
            <person name="de Menezes C.B.A."/>
            <person name="Bartolomeu D.C."/>
            <person name="Grisard E.C."/>
            <person name="Fantinatti-Garboggini F."/>
            <person name="Rodrigues-Luiz G.F."/>
            <person name="Wagner G."/>
            <person name="Goldman G.H."/>
            <person name="Fietto J.L.R."/>
            <person name="Ciapina L.P."/>
            <person name="Brocchi M."/>
            <person name="Elias M.C."/>
            <person name="Goldman M.H.S."/>
            <person name="Sagot M.-F."/>
            <person name="Pereira M."/>
            <person name="Stoco P.H."/>
            <person name="Teixeira S.M.R."/>
            <person name="de Mendonca-Neto R.P."/>
            <person name="Maciel T.E.F."/>
            <person name="Mendes T.A.O."/>
            <person name="Urmenyi T.P."/>
            <person name="Teixeira M.M.G."/>
            <person name="de Camargo E.F.P."/>
            <person name="de Sousa W."/>
            <person name="Schenkman S."/>
            <person name="de Vasconcelos A.T.R."/>
        </authorList>
    </citation>
    <scope>NUCLEOTIDE SEQUENCE</scope>
</reference>
<evidence type="ECO:0000256" key="1">
    <source>
        <dbReference type="SAM" id="MobiDB-lite"/>
    </source>
</evidence>
<evidence type="ECO:0000313" key="2">
    <source>
        <dbReference type="EMBL" id="EPY22099.1"/>
    </source>
</evidence>
<dbReference type="OrthoDB" id="25818at2759"/>
<accession>S9W3F0</accession>
<dbReference type="EMBL" id="ATMH01007092">
    <property type="protein sequence ID" value="EPY24614.1"/>
    <property type="molecule type" value="Genomic_DNA"/>
</dbReference>
<name>S9W3F0_9TRYP</name>
<dbReference type="CDD" id="cd04645">
    <property type="entry name" value="LbH_gamma_CA_like"/>
    <property type="match status" value="1"/>
</dbReference>
<sequence length="309" mass="34575">MLRTNLLRQVGPSPVPLPHELPAWAVKKRTALSHMLDRFGVKFQRAGTAVISFSNYFMRTQPKESLYRIPRLLTVDGKRPTVMDNCFIAPSALLTGDVRVGRKNYIGYNAILRAEKGETIFLGESCNVQEKAVVTGNTTIGKWTTIEPMAIVESADISSCSFVGASAVVMKGSRIESGSMLTAASVLQSGAIIPSGEMWAGNPAEKIADLTEKEKDEIIKAAKHMVLLALEHHDAWERTWHEMEDIRLARENWSRFSERNKDVRAKAMYIKEPPRPNRKNMGRLTPREIMDGGENKPPHMEIDMPGSFR</sequence>
<feature type="compositionally biased region" description="Basic and acidic residues" evidence="1">
    <location>
        <begin position="285"/>
        <end position="302"/>
    </location>
</feature>
<feature type="region of interest" description="Disordered" evidence="1">
    <location>
        <begin position="273"/>
        <end position="309"/>
    </location>
</feature>
<organism evidence="4 5">
    <name type="scientific">Strigomonas culicis</name>
    <dbReference type="NCBI Taxonomy" id="28005"/>
    <lineage>
        <taxon>Eukaryota</taxon>
        <taxon>Discoba</taxon>
        <taxon>Euglenozoa</taxon>
        <taxon>Kinetoplastea</taxon>
        <taxon>Metakinetoplastina</taxon>
        <taxon>Trypanosomatida</taxon>
        <taxon>Trypanosomatidae</taxon>
        <taxon>Strigomonadinae</taxon>
        <taxon>Strigomonas</taxon>
    </lineage>
</organism>
<dbReference type="AlphaFoldDB" id="S9W3F0"/>
<evidence type="ECO:0000313" key="3">
    <source>
        <dbReference type="EMBL" id="EPY24614.1"/>
    </source>
</evidence>
<comment type="caution">
    <text evidence="4">The sequence shown here is derived from an EMBL/GenBank/DDBJ whole genome shotgun (WGS) entry which is preliminary data.</text>
</comment>
<proteinExistence type="predicted"/>
<evidence type="ECO:0000313" key="4">
    <source>
        <dbReference type="EMBL" id="EPY33876.1"/>
    </source>
</evidence>
<gene>
    <name evidence="4" type="ORF">STCU_01890</name>
    <name evidence="3" type="ORF">STCU_07092</name>
    <name evidence="2" type="ORF">STCU_08347</name>
</gene>
<evidence type="ECO:0000313" key="5">
    <source>
        <dbReference type="Proteomes" id="UP000015354"/>
    </source>
</evidence>
<dbReference type="Gene3D" id="2.160.10.10">
    <property type="entry name" value="Hexapeptide repeat proteins"/>
    <property type="match status" value="1"/>
</dbReference>
<protein>
    <submittedName>
        <fullName evidence="4">Gamma carbonic dehydratase</fullName>
    </submittedName>
</protein>
<dbReference type="InterPro" id="IPR047324">
    <property type="entry name" value="LbH_gamma_CA-like"/>
</dbReference>
<dbReference type="PANTHER" id="PTHR13061">
    <property type="entry name" value="DYNACTIN SUBUNIT P25"/>
    <property type="match status" value="1"/>
</dbReference>
<dbReference type="InterPro" id="IPR011004">
    <property type="entry name" value="Trimer_LpxA-like_sf"/>
</dbReference>
<dbReference type="EMBL" id="ATMH01008347">
    <property type="protein sequence ID" value="EPY22099.1"/>
    <property type="molecule type" value="Genomic_DNA"/>
</dbReference>
<dbReference type="SUPFAM" id="SSF51161">
    <property type="entry name" value="Trimeric LpxA-like enzymes"/>
    <property type="match status" value="1"/>
</dbReference>
<keyword evidence="5" id="KW-1185">Reference proteome</keyword>
<dbReference type="EMBL" id="ATMH01001890">
    <property type="protein sequence ID" value="EPY33876.1"/>
    <property type="molecule type" value="Genomic_DNA"/>
</dbReference>
<dbReference type="Proteomes" id="UP000015354">
    <property type="component" value="Unassembled WGS sequence"/>
</dbReference>
<reference evidence="4 5" key="1">
    <citation type="journal article" date="2013" name="PLoS ONE">
        <title>Predicting the Proteins of Angomonas deanei, Strigomonas culicis and Their Respective Endosymbionts Reveals New Aspects of the Trypanosomatidae Family.</title>
        <authorList>
            <person name="Motta M.C."/>
            <person name="Martins A.C."/>
            <person name="de Souza S.S."/>
            <person name="Catta-Preta C.M."/>
            <person name="Silva R."/>
            <person name="Klein C.C."/>
            <person name="de Almeida L.G."/>
            <person name="de Lima Cunha O."/>
            <person name="Ciapina L.P."/>
            <person name="Brocchi M."/>
            <person name="Colabardini A.C."/>
            <person name="de Araujo Lima B."/>
            <person name="Machado C.R."/>
            <person name="de Almeida Soares C.M."/>
            <person name="Probst C.M."/>
            <person name="de Menezes C.B."/>
            <person name="Thompson C.E."/>
            <person name="Bartholomeu D.C."/>
            <person name="Gradia D.F."/>
            <person name="Pavoni D.P."/>
            <person name="Grisard E.C."/>
            <person name="Fantinatti-Garboggini F."/>
            <person name="Marchini F.K."/>
            <person name="Rodrigues-Luiz G.F."/>
            <person name="Wagner G."/>
            <person name="Goldman G.H."/>
            <person name="Fietto J.L."/>
            <person name="Elias M.C."/>
            <person name="Goldman M.H."/>
            <person name="Sagot M.F."/>
            <person name="Pereira M."/>
            <person name="Stoco P.H."/>
            <person name="de Mendonca-Neto R.P."/>
            <person name="Teixeira S.M."/>
            <person name="Maciel T.E."/>
            <person name="de Oliveira Mendes T.A."/>
            <person name="Urmenyi T.P."/>
            <person name="de Souza W."/>
            <person name="Schenkman S."/>
            <person name="de Vasconcelos A.T."/>
        </authorList>
    </citation>
    <scope>NUCLEOTIDE SEQUENCE [LARGE SCALE GENOMIC DNA]</scope>
</reference>
<dbReference type="PANTHER" id="PTHR13061:SF29">
    <property type="entry name" value="GAMMA CARBONIC ANHYDRASE-LIKE 1, MITOCHONDRIAL-RELATED"/>
    <property type="match status" value="1"/>
</dbReference>